<evidence type="ECO:0000259" key="1">
    <source>
        <dbReference type="Pfam" id="PF13470"/>
    </source>
</evidence>
<dbReference type="SUPFAM" id="SSF88723">
    <property type="entry name" value="PIN domain-like"/>
    <property type="match status" value="1"/>
</dbReference>
<keyword evidence="3" id="KW-1185">Reference proteome</keyword>
<name>A0ABT2TS54_9FIRM</name>
<dbReference type="EMBL" id="JAOQJL010000010">
    <property type="protein sequence ID" value="MCU6765073.1"/>
    <property type="molecule type" value="Genomic_DNA"/>
</dbReference>
<dbReference type="RefSeq" id="WP_158421146.1">
    <property type="nucleotide sequence ID" value="NZ_JAOQJL010000010.1"/>
</dbReference>
<evidence type="ECO:0000313" key="2">
    <source>
        <dbReference type="EMBL" id="MCU6765073.1"/>
    </source>
</evidence>
<evidence type="ECO:0000313" key="3">
    <source>
        <dbReference type="Proteomes" id="UP001652409"/>
    </source>
</evidence>
<feature type="domain" description="PIN" evidence="1">
    <location>
        <begin position="2"/>
        <end position="116"/>
    </location>
</feature>
<dbReference type="Gene3D" id="3.40.50.1010">
    <property type="entry name" value="5'-nuclease"/>
    <property type="match status" value="1"/>
</dbReference>
<proteinExistence type="predicted"/>
<gene>
    <name evidence="2" type="ORF">OCV61_06550</name>
</gene>
<dbReference type="Proteomes" id="UP001652409">
    <property type="component" value="Unassembled WGS sequence"/>
</dbReference>
<dbReference type="InterPro" id="IPR002716">
    <property type="entry name" value="PIN_dom"/>
</dbReference>
<sequence length="138" mass="15653">MKVLIDTCVVVDFREQRQPFAESALKVFMLAGSGEINGYITAKSVTDIYYLIHRITHSDSVTRETLEKLFSIVEILDTTSNDICLALSSTISDYEDAVMIETGIREKMDCIVTRNLKDYKKAKFTVYSPEEFCSITSQ</sequence>
<reference evidence="2 3" key="1">
    <citation type="journal article" date="2021" name="ISME Commun">
        <title>Automated analysis of genomic sequences facilitates high-throughput and comprehensive description of bacteria.</title>
        <authorList>
            <person name="Hitch T.C.A."/>
        </authorList>
    </citation>
    <scope>NUCLEOTIDE SEQUENCE [LARGE SCALE GENOMIC DNA]</scope>
    <source>
        <strain evidence="2 3">Sanger_23</strain>
    </source>
</reference>
<comment type="caution">
    <text evidence="2">The sequence shown here is derived from an EMBL/GenBank/DDBJ whole genome shotgun (WGS) entry which is preliminary data.</text>
</comment>
<organism evidence="2 3">
    <name type="scientific">Blautia ammoniilytica</name>
    <dbReference type="NCBI Taxonomy" id="2981782"/>
    <lineage>
        <taxon>Bacteria</taxon>
        <taxon>Bacillati</taxon>
        <taxon>Bacillota</taxon>
        <taxon>Clostridia</taxon>
        <taxon>Lachnospirales</taxon>
        <taxon>Lachnospiraceae</taxon>
        <taxon>Blautia</taxon>
    </lineage>
</organism>
<dbReference type="InterPro" id="IPR029060">
    <property type="entry name" value="PIN-like_dom_sf"/>
</dbReference>
<accession>A0ABT2TS54</accession>
<dbReference type="Pfam" id="PF13470">
    <property type="entry name" value="PIN_3"/>
    <property type="match status" value="1"/>
</dbReference>
<protein>
    <submittedName>
        <fullName evidence="2">PIN domain-containing protein</fullName>
    </submittedName>
</protein>